<evidence type="ECO:0000256" key="2">
    <source>
        <dbReference type="ARBA" id="ARBA00023015"/>
    </source>
</evidence>
<keyword evidence="2" id="KW-0805">Transcription regulation</keyword>
<keyword evidence="8" id="KW-1185">Reference proteome</keyword>
<dbReference type="InterPro" id="IPR000847">
    <property type="entry name" value="LysR_HTH_N"/>
</dbReference>
<organism evidence="7 8">
    <name type="scientific">Roseateles flavus</name>
    <dbReference type="NCBI Taxonomy" id="3149041"/>
    <lineage>
        <taxon>Bacteria</taxon>
        <taxon>Pseudomonadati</taxon>
        <taxon>Pseudomonadota</taxon>
        <taxon>Betaproteobacteria</taxon>
        <taxon>Burkholderiales</taxon>
        <taxon>Sphaerotilaceae</taxon>
        <taxon>Roseateles</taxon>
    </lineage>
</organism>
<evidence type="ECO:0000313" key="7">
    <source>
        <dbReference type="EMBL" id="MEO3714453.1"/>
    </source>
</evidence>
<dbReference type="PANTHER" id="PTHR30293">
    <property type="entry name" value="TRANSCRIPTIONAL REGULATORY PROTEIN NAC-RELATED"/>
    <property type="match status" value="1"/>
</dbReference>
<dbReference type="Proteomes" id="UP001462640">
    <property type="component" value="Unassembled WGS sequence"/>
</dbReference>
<feature type="domain" description="HTH lysR-type" evidence="6">
    <location>
        <begin position="2"/>
        <end position="59"/>
    </location>
</feature>
<comment type="similarity">
    <text evidence="1">Belongs to the LysR transcriptional regulatory family.</text>
</comment>
<dbReference type="PANTHER" id="PTHR30293:SF2">
    <property type="entry name" value="TRANSCRIPTIONAL ACTIVATOR PROTEIN NHAR"/>
    <property type="match status" value="1"/>
</dbReference>
<evidence type="ECO:0000259" key="6">
    <source>
        <dbReference type="PROSITE" id="PS50931"/>
    </source>
</evidence>
<evidence type="ECO:0000256" key="5">
    <source>
        <dbReference type="ARBA" id="ARBA00023163"/>
    </source>
</evidence>
<keyword evidence="5" id="KW-0804">Transcription</keyword>
<dbReference type="EMBL" id="JBDPZC010000008">
    <property type="protein sequence ID" value="MEO3714453.1"/>
    <property type="molecule type" value="Genomic_DNA"/>
</dbReference>
<gene>
    <name evidence="7" type="ORF">ABDJ40_16930</name>
</gene>
<dbReference type="SUPFAM" id="SSF46785">
    <property type="entry name" value="Winged helix' DNA-binding domain"/>
    <property type="match status" value="1"/>
</dbReference>
<dbReference type="PROSITE" id="PS50931">
    <property type="entry name" value="HTH_LYSR"/>
    <property type="match status" value="1"/>
</dbReference>
<dbReference type="RefSeq" id="WP_347611547.1">
    <property type="nucleotide sequence ID" value="NZ_JBDPZC010000008.1"/>
</dbReference>
<dbReference type="Gene3D" id="3.40.190.10">
    <property type="entry name" value="Periplasmic binding protein-like II"/>
    <property type="match status" value="2"/>
</dbReference>
<dbReference type="SUPFAM" id="SSF53850">
    <property type="entry name" value="Periplasmic binding protein-like II"/>
    <property type="match status" value="1"/>
</dbReference>
<keyword evidence="3" id="KW-0238">DNA-binding</keyword>
<protein>
    <submittedName>
        <fullName evidence="7">LysR family transcriptional regulator</fullName>
    </submittedName>
</protein>
<keyword evidence="4" id="KW-0010">Activator</keyword>
<proteinExistence type="inferred from homology"/>
<sequence length="297" mass="32341">MLNYRHLHYFWVVAKEGGFARAAARLDMAVQTVSAQVRELERALGHQLLKPAGRGVALTEAGQAAFARAEEIFHLGHGLADEVREAASGKVQRLGVGLSDGISKLSAHALLAPVLEAPHLRLVCHDGEFEQLMSELALHHLDLVLAGQAPPRNPNLRLACVRLVETPIEWYGPTHLVGRAEQARFPACLNELPVLLPTSHSALRGKLDHWLESEGLRPRIVGEFEDSALLAVFAARGLGVFPVSQLGSGDLGMPRGLRRLGSCDQVKEEIYALHSRRGQHHPLVRQVIQAASLLPAV</sequence>
<dbReference type="Gene3D" id="1.10.10.10">
    <property type="entry name" value="Winged helix-like DNA-binding domain superfamily/Winged helix DNA-binding domain"/>
    <property type="match status" value="1"/>
</dbReference>
<accession>A0ABV0GH80</accession>
<dbReference type="InterPro" id="IPR036388">
    <property type="entry name" value="WH-like_DNA-bd_sf"/>
</dbReference>
<comment type="caution">
    <text evidence="7">The sequence shown here is derived from an EMBL/GenBank/DDBJ whole genome shotgun (WGS) entry which is preliminary data.</text>
</comment>
<dbReference type="Pfam" id="PF03466">
    <property type="entry name" value="LysR_substrate"/>
    <property type="match status" value="1"/>
</dbReference>
<evidence type="ECO:0000256" key="1">
    <source>
        <dbReference type="ARBA" id="ARBA00009437"/>
    </source>
</evidence>
<dbReference type="InterPro" id="IPR036390">
    <property type="entry name" value="WH_DNA-bd_sf"/>
</dbReference>
<evidence type="ECO:0000256" key="4">
    <source>
        <dbReference type="ARBA" id="ARBA00023159"/>
    </source>
</evidence>
<dbReference type="Pfam" id="PF00126">
    <property type="entry name" value="HTH_1"/>
    <property type="match status" value="1"/>
</dbReference>
<evidence type="ECO:0000313" key="8">
    <source>
        <dbReference type="Proteomes" id="UP001462640"/>
    </source>
</evidence>
<evidence type="ECO:0000256" key="3">
    <source>
        <dbReference type="ARBA" id="ARBA00023125"/>
    </source>
</evidence>
<dbReference type="InterPro" id="IPR005119">
    <property type="entry name" value="LysR_subst-bd"/>
</dbReference>
<name>A0ABV0GH80_9BURK</name>
<reference evidence="7 8" key="1">
    <citation type="submission" date="2024-05" db="EMBL/GenBank/DDBJ databases">
        <title>Roseateles sp. 2.12 16S ribosomal RNA gene Genome sequencing and assembly.</title>
        <authorList>
            <person name="Woo H."/>
        </authorList>
    </citation>
    <scope>NUCLEOTIDE SEQUENCE [LARGE SCALE GENOMIC DNA]</scope>
    <source>
        <strain evidence="7 8">2.12</strain>
    </source>
</reference>